<organism evidence="1 2">
    <name type="scientific">Ranatra chinensis</name>
    <dbReference type="NCBI Taxonomy" id="642074"/>
    <lineage>
        <taxon>Eukaryota</taxon>
        <taxon>Metazoa</taxon>
        <taxon>Ecdysozoa</taxon>
        <taxon>Arthropoda</taxon>
        <taxon>Hexapoda</taxon>
        <taxon>Insecta</taxon>
        <taxon>Pterygota</taxon>
        <taxon>Neoptera</taxon>
        <taxon>Paraneoptera</taxon>
        <taxon>Hemiptera</taxon>
        <taxon>Heteroptera</taxon>
        <taxon>Panheteroptera</taxon>
        <taxon>Nepomorpha</taxon>
        <taxon>Nepidae</taxon>
        <taxon>Ranatrinae</taxon>
        <taxon>Ranatra</taxon>
    </lineage>
</organism>
<comment type="caution">
    <text evidence="1">The sequence shown here is derived from an EMBL/GenBank/DDBJ whole genome shotgun (WGS) entry which is preliminary data.</text>
</comment>
<evidence type="ECO:0000313" key="1">
    <source>
        <dbReference type="EMBL" id="KAL1132850.1"/>
    </source>
</evidence>
<reference evidence="1 2" key="1">
    <citation type="submission" date="2024-07" db="EMBL/GenBank/DDBJ databases">
        <title>Chromosome-level genome assembly of the water stick insect Ranatra chinensis (Heteroptera: Nepidae).</title>
        <authorList>
            <person name="Liu X."/>
        </authorList>
    </citation>
    <scope>NUCLEOTIDE SEQUENCE [LARGE SCALE GENOMIC DNA]</scope>
    <source>
        <strain evidence="1">Cailab_2021Rc</strain>
        <tissue evidence="1">Muscle</tissue>
    </source>
</reference>
<evidence type="ECO:0000313" key="2">
    <source>
        <dbReference type="Proteomes" id="UP001558652"/>
    </source>
</evidence>
<name>A0ABD0YNV4_9HEMI</name>
<sequence>MLLYNRILNTESLPKHWLKLDILLLYKKGDLYDINNYQPICLIPTLYKIFFQLLRKRLKPIFNCHQPLEQAGFPAGYSTMDNFQVISLLVEKAKEYNISLYFAFVDSVRHEYLYRR</sequence>
<accession>A0ABD0YNV4</accession>
<dbReference type="AlphaFoldDB" id="A0ABD0YNV4"/>
<proteinExistence type="predicted"/>
<protein>
    <recommendedName>
        <fullName evidence="3">Reverse transcriptase domain-containing protein</fullName>
    </recommendedName>
</protein>
<gene>
    <name evidence="1" type="ORF">AAG570_010802</name>
</gene>
<keyword evidence="2" id="KW-1185">Reference proteome</keyword>
<evidence type="ECO:0008006" key="3">
    <source>
        <dbReference type="Google" id="ProtNLM"/>
    </source>
</evidence>
<dbReference type="EMBL" id="JBFDAA010000005">
    <property type="protein sequence ID" value="KAL1132850.1"/>
    <property type="molecule type" value="Genomic_DNA"/>
</dbReference>
<dbReference type="Proteomes" id="UP001558652">
    <property type="component" value="Unassembled WGS sequence"/>
</dbReference>
<dbReference type="PANTHER" id="PTHR19446">
    <property type="entry name" value="REVERSE TRANSCRIPTASES"/>
    <property type="match status" value="1"/>
</dbReference>